<dbReference type="AlphaFoldDB" id="A0A9P7JFG3"/>
<keyword evidence="2" id="KW-1185">Reference proteome</keyword>
<dbReference type="OrthoDB" id="10607622at2759"/>
<evidence type="ECO:0000313" key="2">
    <source>
        <dbReference type="Proteomes" id="UP000807769"/>
    </source>
</evidence>
<organism evidence="1 2">
    <name type="scientific">Suillus subaureus</name>
    <dbReference type="NCBI Taxonomy" id="48587"/>
    <lineage>
        <taxon>Eukaryota</taxon>
        <taxon>Fungi</taxon>
        <taxon>Dikarya</taxon>
        <taxon>Basidiomycota</taxon>
        <taxon>Agaricomycotina</taxon>
        <taxon>Agaricomycetes</taxon>
        <taxon>Agaricomycetidae</taxon>
        <taxon>Boletales</taxon>
        <taxon>Suillineae</taxon>
        <taxon>Suillaceae</taxon>
        <taxon>Suillus</taxon>
    </lineage>
</organism>
<reference evidence="1" key="1">
    <citation type="journal article" date="2020" name="New Phytol.">
        <title>Comparative genomics reveals dynamic genome evolution in host specialist ectomycorrhizal fungi.</title>
        <authorList>
            <person name="Lofgren L.A."/>
            <person name="Nguyen N.H."/>
            <person name="Vilgalys R."/>
            <person name="Ruytinx J."/>
            <person name="Liao H.L."/>
            <person name="Branco S."/>
            <person name="Kuo A."/>
            <person name="LaButti K."/>
            <person name="Lipzen A."/>
            <person name="Andreopoulos W."/>
            <person name="Pangilinan J."/>
            <person name="Riley R."/>
            <person name="Hundley H."/>
            <person name="Na H."/>
            <person name="Barry K."/>
            <person name="Grigoriev I.V."/>
            <person name="Stajich J.E."/>
            <person name="Kennedy P.G."/>
        </authorList>
    </citation>
    <scope>NUCLEOTIDE SEQUENCE</scope>
    <source>
        <strain evidence="1">MN1</strain>
    </source>
</reference>
<protein>
    <submittedName>
        <fullName evidence="1">Uncharacterized protein</fullName>
    </submittedName>
</protein>
<sequence length="69" mass="7226">MGTLTPNALGSSSTPALLGAPNAKRFIKSLFCLEDLAHDDDFVSVLEVPLGYVKWDPAVGSTISFTSGV</sequence>
<dbReference type="EMBL" id="JABBWG010000009">
    <property type="protein sequence ID" value="KAG1819861.1"/>
    <property type="molecule type" value="Genomic_DNA"/>
</dbReference>
<comment type="caution">
    <text evidence="1">The sequence shown here is derived from an EMBL/GenBank/DDBJ whole genome shotgun (WGS) entry which is preliminary data.</text>
</comment>
<dbReference type="GeneID" id="64629246"/>
<name>A0A9P7JFG3_9AGAM</name>
<accession>A0A9P7JFG3</accession>
<dbReference type="Proteomes" id="UP000807769">
    <property type="component" value="Unassembled WGS sequence"/>
</dbReference>
<dbReference type="RefSeq" id="XP_041195396.1">
    <property type="nucleotide sequence ID" value="XM_041335229.1"/>
</dbReference>
<proteinExistence type="predicted"/>
<gene>
    <name evidence="1" type="ORF">BJ212DRAFT_1343533</name>
</gene>
<evidence type="ECO:0000313" key="1">
    <source>
        <dbReference type="EMBL" id="KAG1819861.1"/>
    </source>
</evidence>